<dbReference type="CDD" id="cd06445">
    <property type="entry name" value="ATase"/>
    <property type="match status" value="1"/>
</dbReference>
<proteinExistence type="predicted"/>
<evidence type="ECO:0000313" key="4">
    <source>
        <dbReference type="Proteomes" id="UP000251800"/>
    </source>
</evidence>
<keyword evidence="4" id="KW-1185">Reference proteome</keyword>
<dbReference type="GO" id="GO:0006281">
    <property type="term" value="P:DNA repair"/>
    <property type="evidence" value="ECO:0007669"/>
    <property type="project" value="InterPro"/>
</dbReference>
<reference evidence="3 4" key="1">
    <citation type="submission" date="2018-05" db="EMBL/GenBank/DDBJ databases">
        <title>Abyssibacter profundi OUC007T gen. nov., sp. nov, a marine bacterium isolated from seawater of the Mariana Trench.</title>
        <authorList>
            <person name="Zhou S."/>
        </authorList>
    </citation>
    <scope>NUCLEOTIDE SEQUENCE [LARGE SCALE GENOMIC DNA]</scope>
    <source>
        <strain evidence="3 4">OUC007</strain>
    </source>
</reference>
<dbReference type="EMBL" id="QEQK01000013">
    <property type="protein sequence ID" value="PWN55165.1"/>
    <property type="molecule type" value="Genomic_DNA"/>
</dbReference>
<keyword evidence="3" id="KW-0489">Methyltransferase</keyword>
<keyword evidence="3" id="KW-0808">Transferase</keyword>
<accession>A0A383XRB1</accession>
<evidence type="ECO:0000256" key="1">
    <source>
        <dbReference type="ARBA" id="ARBA00022763"/>
    </source>
</evidence>
<dbReference type="PANTHER" id="PTHR42942:SF1">
    <property type="entry name" value="ALKYLTRANSFERASE-LIKE PROTEIN 1"/>
    <property type="match status" value="1"/>
</dbReference>
<dbReference type="SUPFAM" id="SSF46767">
    <property type="entry name" value="Methylated DNA-protein cysteine methyltransferase, C-terminal domain"/>
    <property type="match status" value="1"/>
</dbReference>
<dbReference type="GO" id="GO:0032259">
    <property type="term" value="P:methylation"/>
    <property type="evidence" value="ECO:0007669"/>
    <property type="project" value="UniProtKB-KW"/>
</dbReference>
<dbReference type="InterPro" id="IPR052520">
    <property type="entry name" value="ATL_DNA_repair"/>
</dbReference>
<dbReference type="Proteomes" id="UP000251800">
    <property type="component" value="Unassembled WGS sequence"/>
</dbReference>
<dbReference type="Gene3D" id="1.10.10.10">
    <property type="entry name" value="Winged helix-like DNA-binding domain superfamily/Winged helix DNA-binding domain"/>
    <property type="match status" value="1"/>
</dbReference>
<dbReference type="InterPro" id="IPR036388">
    <property type="entry name" value="WH-like_DNA-bd_sf"/>
</dbReference>
<evidence type="ECO:0000259" key="2">
    <source>
        <dbReference type="Pfam" id="PF01035"/>
    </source>
</evidence>
<evidence type="ECO:0000313" key="3">
    <source>
        <dbReference type="EMBL" id="PWN55165.1"/>
    </source>
</evidence>
<dbReference type="GO" id="GO:0008168">
    <property type="term" value="F:methyltransferase activity"/>
    <property type="evidence" value="ECO:0007669"/>
    <property type="project" value="UniProtKB-KW"/>
</dbReference>
<feature type="domain" description="Methylated-DNA-[protein]-cysteine S-methyltransferase DNA binding" evidence="2">
    <location>
        <begin position="5"/>
        <end position="85"/>
    </location>
</feature>
<dbReference type="OrthoDB" id="9132167at2"/>
<keyword evidence="1" id="KW-0227">DNA damage</keyword>
<dbReference type="PANTHER" id="PTHR42942">
    <property type="entry name" value="6-O-METHYLGUANINE DNA METHYLTRANSFERASE"/>
    <property type="match status" value="1"/>
</dbReference>
<gene>
    <name evidence="3" type="ORF">DEH80_13785</name>
</gene>
<dbReference type="Pfam" id="PF01035">
    <property type="entry name" value="DNA_binding_1"/>
    <property type="match status" value="1"/>
</dbReference>
<dbReference type="RefSeq" id="WP_109721163.1">
    <property type="nucleotide sequence ID" value="NZ_QEQK01000013.1"/>
</dbReference>
<dbReference type="InterPro" id="IPR036217">
    <property type="entry name" value="MethylDNA_cys_MeTrfase_DNAb"/>
</dbReference>
<protein>
    <submittedName>
        <fullName evidence="3">Cysteine methyltransferase</fullName>
    </submittedName>
</protein>
<dbReference type="AlphaFoldDB" id="A0A383XRB1"/>
<dbReference type="InterPro" id="IPR014048">
    <property type="entry name" value="MethylDNA_cys_MeTrfase_DNA-bd"/>
</dbReference>
<sequence length="115" mass="12535">MSEQHARVHAALRRIPAGRVVSYGQLAAQAGIPRGARVAVAALRSAPDDAELPWHRVLRADGRIGFPPDHPLHGEQRLRLQNEGVVVVDGRVSMSRYRADDRPANSLLLPAVDDP</sequence>
<organism evidence="3 4">
    <name type="scientific">Abyssibacter profundi</name>
    <dbReference type="NCBI Taxonomy" id="2182787"/>
    <lineage>
        <taxon>Bacteria</taxon>
        <taxon>Pseudomonadati</taxon>
        <taxon>Pseudomonadota</taxon>
        <taxon>Gammaproteobacteria</taxon>
        <taxon>Chromatiales</taxon>
        <taxon>Oceanococcaceae</taxon>
        <taxon>Abyssibacter</taxon>
    </lineage>
</organism>
<name>A0A383XRB1_9GAMM</name>
<comment type="caution">
    <text evidence="3">The sequence shown here is derived from an EMBL/GenBank/DDBJ whole genome shotgun (WGS) entry which is preliminary data.</text>
</comment>